<dbReference type="OrthoDB" id="3552888at2759"/>
<dbReference type="PANTHER" id="PTHR35605">
    <property type="entry name" value="ECP2 EFFECTOR PROTEIN DOMAIN-CONTAINING PROTEIN-RELATED"/>
    <property type="match status" value="1"/>
</dbReference>
<evidence type="ECO:0000313" key="2">
    <source>
        <dbReference type="EMBL" id="KHN94953.1"/>
    </source>
</evidence>
<accession>A0A0B2WLY4</accession>
<evidence type="ECO:0000256" key="1">
    <source>
        <dbReference type="SAM" id="SignalP"/>
    </source>
</evidence>
<proteinExistence type="predicted"/>
<dbReference type="HOGENOM" id="CLU_089018_0_0_1"/>
<organism evidence="2 3">
    <name type="scientific">Metarhizium album (strain ARSEF 1941)</name>
    <dbReference type="NCBI Taxonomy" id="1081103"/>
    <lineage>
        <taxon>Eukaryota</taxon>
        <taxon>Fungi</taxon>
        <taxon>Dikarya</taxon>
        <taxon>Ascomycota</taxon>
        <taxon>Pezizomycotina</taxon>
        <taxon>Sordariomycetes</taxon>
        <taxon>Hypocreomycetidae</taxon>
        <taxon>Hypocreales</taxon>
        <taxon>Clavicipitaceae</taxon>
        <taxon>Metarhizium</taxon>
    </lineage>
</organism>
<dbReference type="PANTHER" id="PTHR35605:SF1">
    <property type="entry name" value="ECP2 EFFECTOR PROTEIN DOMAIN-CONTAINING PROTEIN-RELATED"/>
    <property type="match status" value="1"/>
</dbReference>
<reference evidence="2 3" key="1">
    <citation type="journal article" date="2014" name="Proc. Natl. Acad. Sci. U.S.A.">
        <title>Trajectory and genomic determinants of fungal-pathogen speciation and host adaptation.</title>
        <authorList>
            <person name="Hu X."/>
            <person name="Xiao G."/>
            <person name="Zheng P."/>
            <person name="Shang Y."/>
            <person name="Su Y."/>
            <person name="Zhang X."/>
            <person name="Liu X."/>
            <person name="Zhan S."/>
            <person name="St Leger R.J."/>
            <person name="Wang C."/>
        </authorList>
    </citation>
    <scope>NUCLEOTIDE SEQUENCE [LARGE SCALE GENOMIC DNA]</scope>
    <source>
        <strain evidence="2 3">ARSEF 1941</strain>
    </source>
</reference>
<keyword evidence="3" id="KW-1185">Reference proteome</keyword>
<comment type="caution">
    <text evidence="2">The sequence shown here is derived from an EMBL/GenBank/DDBJ whole genome shotgun (WGS) entry which is preliminary data.</text>
</comment>
<feature type="signal peptide" evidence="1">
    <location>
        <begin position="1"/>
        <end position="20"/>
    </location>
</feature>
<protein>
    <submittedName>
        <fullName evidence="2">Uncharacterized protein</fullName>
    </submittedName>
</protein>
<sequence length="201" mass="22174">MAMLKSLIAAILLLSPQVLAGLREAPIPGYDVVDLTWEVEVLPGRVENLTGTVEQVHDAARAINPDWRLPSSPAEPEDLAKRSGMYAWSTAFCGPGTRGWRPCKARRVQEGINHLRSQLGHPRNGPGPRSCGRVSCSWQASIWWCNDAPWATVINSWNDIADSAQLILWKCATGSGAADRYVAGQVFTIRKWNVIVRQDEC</sequence>
<dbReference type="STRING" id="1081103.A0A0B2WLY4"/>
<dbReference type="EMBL" id="AZHE01000028">
    <property type="protein sequence ID" value="KHN94953.1"/>
    <property type="molecule type" value="Genomic_DNA"/>
</dbReference>
<evidence type="ECO:0000313" key="3">
    <source>
        <dbReference type="Proteomes" id="UP000030816"/>
    </source>
</evidence>
<dbReference type="Proteomes" id="UP000030816">
    <property type="component" value="Unassembled WGS sequence"/>
</dbReference>
<gene>
    <name evidence="2" type="ORF">MAM_07180</name>
</gene>
<name>A0A0B2WLY4_METAS</name>
<dbReference type="AlphaFoldDB" id="A0A0B2WLY4"/>
<keyword evidence="1" id="KW-0732">Signal</keyword>
<feature type="chain" id="PRO_5002096052" evidence="1">
    <location>
        <begin position="21"/>
        <end position="201"/>
    </location>
</feature>
<dbReference type="RefSeq" id="XP_040676019.1">
    <property type="nucleotide sequence ID" value="XM_040825978.1"/>
</dbReference>
<dbReference type="GeneID" id="63741635"/>